<keyword evidence="4" id="KW-0010">Activator</keyword>
<dbReference type="InterPro" id="IPR001471">
    <property type="entry name" value="AP2/ERF_dom"/>
</dbReference>
<name>A0A2H9ZWU3_9ASPA</name>
<dbReference type="SMART" id="SM00380">
    <property type="entry name" value="AP2"/>
    <property type="match status" value="1"/>
</dbReference>
<dbReference type="GO" id="GO:0005634">
    <property type="term" value="C:nucleus"/>
    <property type="evidence" value="ECO:0007669"/>
    <property type="project" value="UniProtKB-SubCell"/>
</dbReference>
<evidence type="ECO:0000256" key="1">
    <source>
        <dbReference type="ARBA" id="ARBA00004123"/>
    </source>
</evidence>
<evidence type="ECO:0000256" key="5">
    <source>
        <dbReference type="ARBA" id="ARBA00023163"/>
    </source>
</evidence>
<dbReference type="EMBL" id="KZ453102">
    <property type="protein sequence ID" value="PKA47746.1"/>
    <property type="molecule type" value="Genomic_DNA"/>
</dbReference>
<evidence type="ECO:0000256" key="7">
    <source>
        <dbReference type="ARBA" id="ARBA00024343"/>
    </source>
</evidence>
<dbReference type="GO" id="GO:0003677">
    <property type="term" value="F:DNA binding"/>
    <property type="evidence" value="ECO:0007669"/>
    <property type="project" value="UniProtKB-KW"/>
</dbReference>
<comment type="subcellular location">
    <subcellularLocation>
        <location evidence="1">Nucleus</location>
    </subcellularLocation>
</comment>
<protein>
    <submittedName>
        <fullName evidence="10">Ethylene-responsive transcription factor ERF025</fullName>
    </submittedName>
</protein>
<evidence type="ECO:0000256" key="4">
    <source>
        <dbReference type="ARBA" id="ARBA00023159"/>
    </source>
</evidence>
<dbReference type="Pfam" id="PF00847">
    <property type="entry name" value="AP2"/>
    <property type="match status" value="1"/>
</dbReference>
<dbReference type="AlphaFoldDB" id="A0A2H9ZWU3"/>
<dbReference type="Gene3D" id="3.30.730.10">
    <property type="entry name" value="AP2/ERF domain"/>
    <property type="match status" value="1"/>
</dbReference>
<keyword evidence="11" id="KW-1185">Reference proteome</keyword>
<dbReference type="GO" id="GO:0003700">
    <property type="term" value="F:DNA-binding transcription factor activity"/>
    <property type="evidence" value="ECO:0007669"/>
    <property type="project" value="InterPro"/>
</dbReference>
<dbReference type="OrthoDB" id="1932364at2759"/>
<keyword evidence="5" id="KW-0804">Transcription</keyword>
<feature type="region of interest" description="Disordered" evidence="8">
    <location>
        <begin position="1"/>
        <end position="52"/>
    </location>
</feature>
<feature type="domain" description="AP2/ERF" evidence="9">
    <location>
        <begin position="41"/>
        <end position="97"/>
    </location>
</feature>
<accession>A0A2H9ZWU3</accession>
<dbReference type="FunFam" id="3.30.730.10:FF:000001">
    <property type="entry name" value="Ethylene-responsive transcription factor 2"/>
    <property type="match status" value="1"/>
</dbReference>
<dbReference type="InterPro" id="IPR016177">
    <property type="entry name" value="DNA-bd_dom_sf"/>
</dbReference>
<evidence type="ECO:0000313" key="10">
    <source>
        <dbReference type="EMBL" id="PKA47746.1"/>
    </source>
</evidence>
<evidence type="ECO:0000256" key="3">
    <source>
        <dbReference type="ARBA" id="ARBA00023125"/>
    </source>
</evidence>
<evidence type="ECO:0000313" key="11">
    <source>
        <dbReference type="Proteomes" id="UP000236161"/>
    </source>
</evidence>
<dbReference type="SUPFAM" id="SSF54171">
    <property type="entry name" value="DNA-binding domain"/>
    <property type="match status" value="1"/>
</dbReference>
<keyword evidence="3" id="KW-0238">DNA-binding</keyword>
<dbReference type="PROSITE" id="PS51032">
    <property type="entry name" value="AP2_ERF"/>
    <property type="match status" value="1"/>
</dbReference>
<evidence type="ECO:0000259" key="9">
    <source>
        <dbReference type="PROSITE" id="PS51032"/>
    </source>
</evidence>
<keyword evidence="2" id="KW-0805">Transcription regulation</keyword>
<dbReference type="PANTHER" id="PTHR31839:SF85">
    <property type="entry name" value="AP2_ERF DOMAIN-CONTAINING PROTEIN"/>
    <property type="match status" value="1"/>
</dbReference>
<sequence>MADPPIPPPPRSVPPHSPDDLHSSSSPAAAAAAASTSPTGSFRGVRRRSGKWVSEIREPRKANRIWLGTYPSPEMAAAAYDVAALALRGEDAVLNFPDAARLRQPPASASPTDIQAAAAAAAAEWAVKFKDDGASRPSPEANEERNWERFFDEEEMLHLPQLLVSMAEGMMMSPPRLSSPESDNSPEVSEGENLWIFDEHRNSNHRPRCLVEPQNIDHEITATALPIIGYDSNVHTIFHDVSPNSFKTS</sequence>
<reference evidence="10 11" key="1">
    <citation type="journal article" date="2017" name="Nature">
        <title>The Apostasia genome and the evolution of orchids.</title>
        <authorList>
            <person name="Zhang G.Q."/>
            <person name="Liu K.W."/>
            <person name="Li Z."/>
            <person name="Lohaus R."/>
            <person name="Hsiao Y.Y."/>
            <person name="Niu S.C."/>
            <person name="Wang J.Y."/>
            <person name="Lin Y.C."/>
            <person name="Xu Q."/>
            <person name="Chen L.J."/>
            <person name="Yoshida K."/>
            <person name="Fujiwara S."/>
            <person name="Wang Z.W."/>
            <person name="Zhang Y.Q."/>
            <person name="Mitsuda N."/>
            <person name="Wang M."/>
            <person name="Liu G.H."/>
            <person name="Pecoraro L."/>
            <person name="Huang H.X."/>
            <person name="Xiao X.J."/>
            <person name="Lin M."/>
            <person name="Wu X.Y."/>
            <person name="Wu W.L."/>
            <person name="Chen Y.Y."/>
            <person name="Chang S.B."/>
            <person name="Sakamoto S."/>
            <person name="Ohme-Takagi M."/>
            <person name="Yagi M."/>
            <person name="Zeng S.J."/>
            <person name="Shen C.Y."/>
            <person name="Yeh C.M."/>
            <person name="Luo Y.B."/>
            <person name="Tsai W.C."/>
            <person name="Van de Peer Y."/>
            <person name="Liu Z.J."/>
        </authorList>
    </citation>
    <scope>NUCLEOTIDE SEQUENCE [LARGE SCALE GENOMIC DNA]</scope>
    <source>
        <strain evidence="11">cv. Shenzhen</strain>
        <tissue evidence="10">Stem</tissue>
    </source>
</reference>
<dbReference type="Proteomes" id="UP000236161">
    <property type="component" value="Unassembled WGS sequence"/>
</dbReference>
<dbReference type="STRING" id="1088818.A0A2H9ZWU3"/>
<keyword evidence="6" id="KW-0539">Nucleus</keyword>
<evidence type="ECO:0000256" key="2">
    <source>
        <dbReference type="ARBA" id="ARBA00023015"/>
    </source>
</evidence>
<evidence type="ECO:0000256" key="6">
    <source>
        <dbReference type="ARBA" id="ARBA00023242"/>
    </source>
</evidence>
<dbReference type="InterPro" id="IPR036955">
    <property type="entry name" value="AP2/ERF_dom_sf"/>
</dbReference>
<feature type="compositionally biased region" description="Low complexity" evidence="8">
    <location>
        <begin position="23"/>
        <end position="39"/>
    </location>
</feature>
<proteinExistence type="inferred from homology"/>
<dbReference type="PRINTS" id="PR00367">
    <property type="entry name" value="ETHRSPELEMNT"/>
</dbReference>
<gene>
    <name evidence="10" type="primary">ERF025</name>
    <name evidence="10" type="ORF">AXF42_Ash014523</name>
</gene>
<dbReference type="PANTHER" id="PTHR31839">
    <property type="entry name" value="DEHYDRATION-RESPONSIVE ELEMENT-BINDING PROTEIN 1D"/>
    <property type="match status" value="1"/>
</dbReference>
<dbReference type="CDD" id="cd00018">
    <property type="entry name" value="AP2"/>
    <property type="match status" value="1"/>
</dbReference>
<dbReference type="InterPro" id="IPR045277">
    <property type="entry name" value="DRE1A-I"/>
</dbReference>
<feature type="compositionally biased region" description="Pro residues" evidence="8">
    <location>
        <begin position="1"/>
        <end position="16"/>
    </location>
</feature>
<organism evidence="10 11">
    <name type="scientific">Apostasia shenzhenica</name>
    <dbReference type="NCBI Taxonomy" id="1088818"/>
    <lineage>
        <taxon>Eukaryota</taxon>
        <taxon>Viridiplantae</taxon>
        <taxon>Streptophyta</taxon>
        <taxon>Embryophyta</taxon>
        <taxon>Tracheophyta</taxon>
        <taxon>Spermatophyta</taxon>
        <taxon>Magnoliopsida</taxon>
        <taxon>Liliopsida</taxon>
        <taxon>Asparagales</taxon>
        <taxon>Orchidaceae</taxon>
        <taxon>Apostasioideae</taxon>
        <taxon>Apostasia</taxon>
    </lineage>
</organism>
<evidence type="ECO:0000256" key="8">
    <source>
        <dbReference type="SAM" id="MobiDB-lite"/>
    </source>
</evidence>
<comment type="similarity">
    <text evidence="7">Belongs to the AP2/ERF transcription factor family. ERF subfamily.</text>
</comment>